<evidence type="ECO:0000313" key="3">
    <source>
        <dbReference type="Proteomes" id="UP000594262"/>
    </source>
</evidence>
<dbReference type="OrthoDB" id="9982103at2759"/>
<dbReference type="PANTHER" id="PTHR33772">
    <property type="entry name" value="THYMUS, BRAIN AND TESTES-ASSOCIATED"/>
    <property type="match status" value="1"/>
</dbReference>
<accession>A0A7M5XCB4</accession>
<dbReference type="AlphaFoldDB" id="A0A7M5XCB4"/>
<keyword evidence="3" id="KW-1185">Reference proteome</keyword>
<dbReference type="EnsemblMetazoa" id="CLYHEMT019924.1">
    <property type="protein sequence ID" value="CLYHEMP019924.1"/>
    <property type="gene ID" value="CLYHEMG019924"/>
</dbReference>
<dbReference type="PANTHER" id="PTHR33772:SF1">
    <property type="entry name" value="PROTEIN TBATA"/>
    <property type="match status" value="1"/>
</dbReference>
<dbReference type="Proteomes" id="UP000594262">
    <property type="component" value="Unplaced"/>
</dbReference>
<dbReference type="Pfam" id="PF15256">
    <property type="entry name" value="SPATIAL"/>
    <property type="match status" value="1"/>
</dbReference>
<feature type="compositionally biased region" description="Basic and acidic residues" evidence="1">
    <location>
        <begin position="22"/>
        <end position="34"/>
    </location>
</feature>
<proteinExistence type="predicted"/>
<name>A0A7M5XCB4_9CNID</name>
<evidence type="ECO:0000313" key="2">
    <source>
        <dbReference type="EnsemblMetazoa" id="CLYHEMP019924.1"/>
    </source>
</evidence>
<reference evidence="2" key="1">
    <citation type="submission" date="2021-01" db="UniProtKB">
        <authorList>
            <consortium name="EnsemblMetazoa"/>
        </authorList>
    </citation>
    <scope>IDENTIFICATION</scope>
</reference>
<dbReference type="RefSeq" id="XP_066932779.1">
    <property type="nucleotide sequence ID" value="XM_067076678.1"/>
</dbReference>
<dbReference type="InterPro" id="IPR037394">
    <property type="entry name" value="TBATA-like"/>
</dbReference>
<feature type="compositionally biased region" description="Polar residues" evidence="1">
    <location>
        <begin position="143"/>
        <end position="183"/>
    </location>
</feature>
<evidence type="ECO:0000256" key="1">
    <source>
        <dbReference type="SAM" id="MobiDB-lite"/>
    </source>
</evidence>
<sequence>MVNTAPSRLSVIPPFSRYAVDDFKKNQNKPDSRPHTTQSFPDRKSRNPFFIRNAPHPNKVRHIKGLLDFPVCAVDDTLYNDVEQARQKPPQSIYSILKLRRERFVPGIGMVNTQPQWFEELQNFTDKVGLKPNHHVTISPFQKINQSKTESNRISQSRQSLRTADSTRNVQSRMSTRNSSRSGMQRAENDFVRRQCSGRNLVNRTSQLYGNDMMSALKQDMAGKDILVDDKESFVFHLLTKILRTENHEEIKDWLMQAPAKEKETVLDMVRAISKVNDDDVIRPHTSSYPYEENFLYHESSLDPELYQQKGTPSNILTLPRNPLLEQIHESIEVDIDHKTRSTSPPLNEHLGSFLPRISPEDAEVEEIRSRLISRGSLNVFNR</sequence>
<protein>
    <submittedName>
        <fullName evidence="2">Uncharacterized protein</fullName>
    </submittedName>
</protein>
<dbReference type="GeneID" id="136820490"/>
<feature type="region of interest" description="Disordered" evidence="1">
    <location>
        <begin position="22"/>
        <end position="48"/>
    </location>
</feature>
<feature type="region of interest" description="Disordered" evidence="1">
    <location>
        <begin position="143"/>
        <end position="188"/>
    </location>
</feature>
<organism evidence="2 3">
    <name type="scientific">Clytia hemisphaerica</name>
    <dbReference type="NCBI Taxonomy" id="252671"/>
    <lineage>
        <taxon>Eukaryota</taxon>
        <taxon>Metazoa</taxon>
        <taxon>Cnidaria</taxon>
        <taxon>Hydrozoa</taxon>
        <taxon>Hydroidolina</taxon>
        <taxon>Leptothecata</taxon>
        <taxon>Obeliida</taxon>
        <taxon>Clytiidae</taxon>
        <taxon>Clytia</taxon>
    </lineage>
</organism>